<dbReference type="AlphaFoldDB" id="A0A5B7JU26"/>
<evidence type="ECO:0000313" key="2">
    <source>
        <dbReference type="EMBL" id="MPC98105.1"/>
    </source>
</evidence>
<gene>
    <name evidence="2" type="ORF">E2C01_093457</name>
</gene>
<organism evidence="2 3">
    <name type="scientific">Portunus trituberculatus</name>
    <name type="common">Swimming crab</name>
    <name type="synonym">Neptunus trituberculatus</name>
    <dbReference type="NCBI Taxonomy" id="210409"/>
    <lineage>
        <taxon>Eukaryota</taxon>
        <taxon>Metazoa</taxon>
        <taxon>Ecdysozoa</taxon>
        <taxon>Arthropoda</taxon>
        <taxon>Crustacea</taxon>
        <taxon>Multicrustacea</taxon>
        <taxon>Malacostraca</taxon>
        <taxon>Eumalacostraca</taxon>
        <taxon>Eucarida</taxon>
        <taxon>Decapoda</taxon>
        <taxon>Pleocyemata</taxon>
        <taxon>Brachyura</taxon>
        <taxon>Eubrachyura</taxon>
        <taxon>Portunoidea</taxon>
        <taxon>Portunidae</taxon>
        <taxon>Portuninae</taxon>
        <taxon>Portunus</taxon>
    </lineage>
</organism>
<proteinExistence type="predicted"/>
<accession>A0A5B7JU26</accession>
<dbReference type="EMBL" id="VSRR010112642">
    <property type="protein sequence ID" value="MPC98105.1"/>
    <property type="molecule type" value="Genomic_DNA"/>
</dbReference>
<feature type="compositionally biased region" description="Polar residues" evidence="1">
    <location>
        <begin position="21"/>
        <end position="31"/>
    </location>
</feature>
<sequence>MATACYSKRLCHASGSKGGDASTTQTRINSRPCTTPPATPTPTLSRPLYMLARGSTYRGKMT</sequence>
<evidence type="ECO:0000313" key="3">
    <source>
        <dbReference type="Proteomes" id="UP000324222"/>
    </source>
</evidence>
<reference evidence="2 3" key="1">
    <citation type="submission" date="2019-05" db="EMBL/GenBank/DDBJ databases">
        <title>Another draft genome of Portunus trituberculatus and its Hox gene families provides insights of decapod evolution.</title>
        <authorList>
            <person name="Jeong J.-H."/>
            <person name="Song I."/>
            <person name="Kim S."/>
            <person name="Choi T."/>
            <person name="Kim D."/>
            <person name="Ryu S."/>
            <person name="Kim W."/>
        </authorList>
    </citation>
    <scope>NUCLEOTIDE SEQUENCE [LARGE SCALE GENOMIC DNA]</scope>
    <source>
        <tissue evidence="2">Muscle</tissue>
    </source>
</reference>
<comment type="caution">
    <text evidence="2">The sequence shown here is derived from an EMBL/GenBank/DDBJ whole genome shotgun (WGS) entry which is preliminary data.</text>
</comment>
<name>A0A5B7JU26_PORTR</name>
<protein>
    <submittedName>
        <fullName evidence="2">Uncharacterized protein</fullName>
    </submittedName>
</protein>
<keyword evidence="3" id="KW-1185">Reference proteome</keyword>
<dbReference type="Proteomes" id="UP000324222">
    <property type="component" value="Unassembled WGS sequence"/>
</dbReference>
<feature type="region of interest" description="Disordered" evidence="1">
    <location>
        <begin position="12"/>
        <end position="62"/>
    </location>
</feature>
<evidence type="ECO:0000256" key="1">
    <source>
        <dbReference type="SAM" id="MobiDB-lite"/>
    </source>
</evidence>